<evidence type="ECO:0000256" key="1">
    <source>
        <dbReference type="ARBA" id="ARBA00004651"/>
    </source>
</evidence>
<feature type="transmembrane region" description="Helical" evidence="6">
    <location>
        <begin position="38"/>
        <end position="58"/>
    </location>
</feature>
<dbReference type="EMBL" id="NUFN01000011">
    <property type="protein sequence ID" value="PGH84896.1"/>
    <property type="molecule type" value="Genomic_DNA"/>
</dbReference>
<keyword evidence="3 6" id="KW-0812">Transmembrane</keyword>
<dbReference type="InterPro" id="IPR027379">
    <property type="entry name" value="CLS_N"/>
</dbReference>
<organism evidence="8 9">
    <name type="scientific">Bacillus thuringiensis</name>
    <dbReference type="NCBI Taxonomy" id="1428"/>
    <lineage>
        <taxon>Bacteria</taxon>
        <taxon>Bacillati</taxon>
        <taxon>Bacillota</taxon>
        <taxon>Bacilli</taxon>
        <taxon>Bacillales</taxon>
        <taxon>Bacillaceae</taxon>
        <taxon>Bacillus</taxon>
        <taxon>Bacillus cereus group</taxon>
    </lineage>
</organism>
<evidence type="ECO:0000313" key="9">
    <source>
        <dbReference type="Proteomes" id="UP000222944"/>
    </source>
</evidence>
<protein>
    <submittedName>
        <fullName evidence="8">Transcriptional regulator</fullName>
    </submittedName>
</protein>
<feature type="domain" description="Cardiolipin synthase N-terminal" evidence="7">
    <location>
        <begin position="18"/>
        <end position="60"/>
    </location>
</feature>
<proteinExistence type="predicted"/>
<dbReference type="Proteomes" id="UP000222944">
    <property type="component" value="Unassembled WGS sequence"/>
</dbReference>
<name>A0A9X7GJY9_BACTU</name>
<keyword evidence="2" id="KW-1003">Cell membrane</keyword>
<evidence type="ECO:0000256" key="4">
    <source>
        <dbReference type="ARBA" id="ARBA00022989"/>
    </source>
</evidence>
<sequence>MEAINWALFAPLIVIQAILLIVALIDLARIHATNGPKWIWVIVIIFINIVGPILYFTFGRKTS</sequence>
<evidence type="ECO:0000256" key="2">
    <source>
        <dbReference type="ARBA" id="ARBA00022475"/>
    </source>
</evidence>
<comment type="caution">
    <text evidence="8">The sequence shown here is derived from an EMBL/GenBank/DDBJ whole genome shotgun (WGS) entry which is preliminary data.</text>
</comment>
<dbReference type="RefSeq" id="WP_098866614.1">
    <property type="nucleotide sequence ID" value="NZ_NUFN01000011.1"/>
</dbReference>
<evidence type="ECO:0000256" key="5">
    <source>
        <dbReference type="ARBA" id="ARBA00023136"/>
    </source>
</evidence>
<accession>A0A9X7GJY9</accession>
<dbReference type="AlphaFoldDB" id="A0A9X7GJY9"/>
<evidence type="ECO:0000313" key="8">
    <source>
        <dbReference type="EMBL" id="PGH84896.1"/>
    </source>
</evidence>
<feature type="transmembrane region" description="Helical" evidence="6">
    <location>
        <begin position="6"/>
        <end position="26"/>
    </location>
</feature>
<evidence type="ECO:0000259" key="7">
    <source>
        <dbReference type="Pfam" id="PF13396"/>
    </source>
</evidence>
<comment type="subcellular location">
    <subcellularLocation>
        <location evidence="1">Cell membrane</location>
        <topology evidence="1">Multi-pass membrane protein</topology>
    </subcellularLocation>
</comment>
<gene>
    <name evidence="8" type="ORF">CN899_10275</name>
</gene>
<evidence type="ECO:0000256" key="6">
    <source>
        <dbReference type="SAM" id="Phobius"/>
    </source>
</evidence>
<reference evidence="8 9" key="1">
    <citation type="submission" date="2017-09" db="EMBL/GenBank/DDBJ databases">
        <title>Large-scale bioinformatics analysis of Bacillus genomes uncovers conserved roles of natural products in bacterial physiology.</title>
        <authorList>
            <consortium name="Agbiome Team Llc"/>
            <person name="Bleich R.M."/>
            <person name="Grubbs K.J."/>
            <person name="Santa Maria K.C."/>
            <person name="Allen S.E."/>
            <person name="Farag S."/>
            <person name="Shank E.A."/>
            <person name="Bowers A."/>
        </authorList>
    </citation>
    <scope>NUCLEOTIDE SEQUENCE [LARGE SCALE GENOMIC DNA]</scope>
    <source>
        <strain evidence="8 9">AFS058004</strain>
    </source>
</reference>
<dbReference type="GO" id="GO:0005886">
    <property type="term" value="C:plasma membrane"/>
    <property type="evidence" value="ECO:0007669"/>
    <property type="project" value="UniProtKB-SubCell"/>
</dbReference>
<keyword evidence="4 6" id="KW-1133">Transmembrane helix</keyword>
<dbReference type="Pfam" id="PF13396">
    <property type="entry name" value="PLDc_N"/>
    <property type="match status" value="1"/>
</dbReference>
<evidence type="ECO:0000256" key="3">
    <source>
        <dbReference type="ARBA" id="ARBA00022692"/>
    </source>
</evidence>
<keyword evidence="5 6" id="KW-0472">Membrane</keyword>